<comment type="similarity">
    <text evidence="1 6">Belongs to the cytochrome P450 family.</text>
</comment>
<dbReference type="GO" id="GO:0004497">
    <property type="term" value="F:monooxygenase activity"/>
    <property type="evidence" value="ECO:0007669"/>
    <property type="project" value="UniProtKB-KW"/>
</dbReference>
<comment type="cofactor">
    <cofactor evidence="5">
        <name>heme</name>
        <dbReference type="ChEBI" id="CHEBI:30413"/>
    </cofactor>
</comment>
<evidence type="ECO:0000256" key="3">
    <source>
        <dbReference type="ARBA" id="ARBA00022723"/>
    </source>
</evidence>
<keyword evidence="8" id="KW-1185">Reference proteome</keyword>
<dbReference type="PRINTS" id="PR00465">
    <property type="entry name" value="EP450IV"/>
</dbReference>
<dbReference type="PROSITE" id="PS00086">
    <property type="entry name" value="CYTOCHROME_P450"/>
    <property type="match status" value="1"/>
</dbReference>
<dbReference type="InterPro" id="IPR001128">
    <property type="entry name" value="Cyt_P450"/>
</dbReference>
<keyword evidence="3 5" id="KW-0479">Metal-binding</keyword>
<dbReference type="GO" id="GO:0016705">
    <property type="term" value="F:oxidoreductase activity, acting on paired donors, with incorporation or reduction of molecular oxygen"/>
    <property type="evidence" value="ECO:0007669"/>
    <property type="project" value="InterPro"/>
</dbReference>
<dbReference type="CDD" id="cd11042">
    <property type="entry name" value="CYP51-like"/>
    <property type="match status" value="1"/>
</dbReference>
<sequence length="477" mass="51966">MALDDAAARPQVTAVPHLSGGGLPWFGPCWSFRRDPVALLRAGRERLGNVFGFPLLGRRVVFACGPEAHAAVFGAEETVLSPKEAYRFITPVFGPGVAYDAAPQEMSAQISHLLPALSPRRLDGYARIAEEEVRTRLAHWAPQGEVDLLSELNRMTVAIATRCLIGDEFQHGMGPHLPGLYRDLESGIRLAGILSPALPLPSFRRRDRARAAIARAIGDVIAARRAASAGAPDGLEREPAAHGEDVDGSDMLATLLAARAPDGSPLDDDLVTGILIGMIFAGQHTSAVLATWTGVLLLQHPQYVDALLAEQHTVTDGTPRLGAEPLHRMELLERCVREAERLHPPLLVLMRTALRELDLIGHTVPAGTLVMVSPAVAHRMPEVFRDPDRFDPARYEAPREEHRQPHALIGFGGGRHRCVGSAFAYLQVKAVWSVLLREVAFDAGHADFRPDYSTFIPGPVSPRVRYRKRSVPVPEQP</sequence>
<dbReference type="EMBL" id="BNBT01000010">
    <property type="protein sequence ID" value="GHE43626.1"/>
    <property type="molecule type" value="Genomic_DNA"/>
</dbReference>
<dbReference type="Pfam" id="PF00067">
    <property type="entry name" value="p450"/>
    <property type="match status" value="1"/>
</dbReference>
<evidence type="ECO:0000256" key="4">
    <source>
        <dbReference type="ARBA" id="ARBA00023004"/>
    </source>
</evidence>
<dbReference type="InterPro" id="IPR002403">
    <property type="entry name" value="Cyt_P450_E_grp-IV"/>
</dbReference>
<keyword evidence="2 5" id="KW-0349">Heme</keyword>
<feature type="binding site" description="axial binding residue" evidence="5">
    <location>
        <position position="418"/>
    </location>
    <ligand>
        <name>heme</name>
        <dbReference type="ChEBI" id="CHEBI:30413"/>
    </ligand>
    <ligandPart>
        <name>Fe</name>
        <dbReference type="ChEBI" id="CHEBI:18248"/>
    </ligandPart>
</feature>
<organism evidence="7 8">
    <name type="scientific">Streptomyces longispororuber</name>
    <dbReference type="NCBI Taxonomy" id="68230"/>
    <lineage>
        <taxon>Bacteria</taxon>
        <taxon>Bacillati</taxon>
        <taxon>Actinomycetota</taxon>
        <taxon>Actinomycetes</taxon>
        <taxon>Kitasatosporales</taxon>
        <taxon>Streptomycetaceae</taxon>
        <taxon>Streptomyces</taxon>
    </lineage>
</organism>
<dbReference type="InterPro" id="IPR036396">
    <property type="entry name" value="Cyt_P450_sf"/>
</dbReference>
<dbReference type="PANTHER" id="PTHR24304:SF2">
    <property type="entry name" value="24-HYDROXYCHOLESTEROL 7-ALPHA-HYDROXYLASE"/>
    <property type="match status" value="1"/>
</dbReference>
<dbReference type="InterPro" id="IPR017972">
    <property type="entry name" value="Cyt_P450_CS"/>
</dbReference>
<dbReference type="AlphaFoldDB" id="A0A918ZBT2"/>
<keyword evidence="4 5" id="KW-0408">Iron</keyword>
<evidence type="ECO:0000256" key="1">
    <source>
        <dbReference type="ARBA" id="ARBA00010617"/>
    </source>
</evidence>
<evidence type="ECO:0000256" key="2">
    <source>
        <dbReference type="ARBA" id="ARBA00022617"/>
    </source>
</evidence>
<dbReference type="Gene3D" id="1.10.630.10">
    <property type="entry name" value="Cytochrome P450"/>
    <property type="match status" value="1"/>
</dbReference>
<evidence type="ECO:0000256" key="5">
    <source>
        <dbReference type="PIRSR" id="PIRSR602403-1"/>
    </source>
</evidence>
<dbReference type="PRINTS" id="PR00385">
    <property type="entry name" value="P450"/>
</dbReference>
<gene>
    <name evidence="7" type="primary">cyp51</name>
    <name evidence="7" type="ORF">GCM10018785_11480</name>
</gene>
<comment type="caution">
    <text evidence="7">The sequence shown here is derived from an EMBL/GenBank/DDBJ whole genome shotgun (WGS) entry which is preliminary data.</text>
</comment>
<dbReference type="GO" id="GO:0020037">
    <property type="term" value="F:heme binding"/>
    <property type="evidence" value="ECO:0007669"/>
    <property type="project" value="InterPro"/>
</dbReference>
<name>A0A918ZBT2_9ACTN</name>
<dbReference type="GO" id="GO:0005506">
    <property type="term" value="F:iron ion binding"/>
    <property type="evidence" value="ECO:0007669"/>
    <property type="project" value="InterPro"/>
</dbReference>
<dbReference type="Proteomes" id="UP000608024">
    <property type="component" value="Unassembled WGS sequence"/>
</dbReference>
<protein>
    <submittedName>
        <fullName evidence="7">Lanosterol 14-alpha demethylase</fullName>
    </submittedName>
</protein>
<accession>A0A918ZBT2</accession>
<reference evidence="7" key="2">
    <citation type="submission" date="2020-09" db="EMBL/GenBank/DDBJ databases">
        <authorList>
            <person name="Sun Q."/>
            <person name="Ohkuma M."/>
        </authorList>
    </citation>
    <scope>NUCLEOTIDE SEQUENCE</scope>
    <source>
        <strain evidence="7">JCM 4784</strain>
    </source>
</reference>
<evidence type="ECO:0000313" key="7">
    <source>
        <dbReference type="EMBL" id="GHE43626.1"/>
    </source>
</evidence>
<evidence type="ECO:0000256" key="6">
    <source>
        <dbReference type="RuleBase" id="RU000461"/>
    </source>
</evidence>
<dbReference type="InterPro" id="IPR050529">
    <property type="entry name" value="CYP450_sterol_14alpha_dmase"/>
</dbReference>
<keyword evidence="6" id="KW-0503">Monooxygenase</keyword>
<proteinExistence type="inferred from homology"/>
<reference evidence="7" key="1">
    <citation type="journal article" date="2014" name="Int. J. Syst. Evol. Microbiol.">
        <title>Complete genome sequence of Corynebacterium casei LMG S-19264T (=DSM 44701T), isolated from a smear-ripened cheese.</title>
        <authorList>
            <consortium name="US DOE Joint Genome Institute (JGI-PGF)"/>
            <person name="Walter F."/>
            <person name="Albersmeier A."/>
            <person name="Kalinowski J."/>
            <person name="Ruckert C."/>
        </authorList>
    </citation>
    <scope>NUCLEOTIDE SEQUENCE</scope>
    <source>
        <strain evidence="7">JCM 4784</strain>
    </source>
</reference>
<dbReference type="PANTHER" id="PTHR24304">
    <property type="entry name" value="CYTOCHROME P450 FAMILY 7"/>
    <property type="match status" value="1"/>
</dbReference>
<evidence type="ECO:0000313" key="8">
    <source>
        <dbReference type="Proteomes" id="UP000608024"/>
    </source>
</evidence>
<dbReference type="RefSeq" id="WP_190134722.1">
    <property type="nucleotide sequence ID" value="NZ_BNBT01000010.1"/>
</dbReference>
<dbReference type="SUPFAM" id="SSF48264">
    <property type="entry name" value="Cytochrome P450"/>
    <property type="match status" value="1"/>
</dbReference>
<keyword evidence="6" id="KW-0560">Oxidoreductase</keyword>